<reference evidence="2 3" key="1">
    <citation type="submission" date="2019-06" db="EMBL/GenBank/DDBJ databases">
        <title>Flavobacteriaceae Paucihalobacterium erythroidium CWB-1, complete genome.</title>
        <authorList>
            <person name="Wu S."/>
        </authorList>
    </citation>
    <scope>NUCLEOTIDE SEQUENCE [LARGE SCALE GENOMIC DNA]</scope>
    <source>
        <strain evidence="2 3">CWB-1</strain>
    </source>
</reference>
<dbReference type="RefSeq" id="WP_140988632.1">
    <property type="nucleotide sequence ID" value="NZ_VHIQ01000001.1"/>
</dbReference>
<keyword evidence="3" id="KW-1185">Reference proteome</keyword>
<comment type="caution">
    <text evidence="2">The sequence shown here is derived from an EMBL/GenBank/DDBJ whole genome shotgun (WGS) entry which is preliminary data.</text>
</comment>
<dbReference type="AlphaFoldDB" id="A0A506PQT6"/>
<evidence type="ECO:0000313" key="2">
    <source>
        <dbReference type="EMBL" id="TPV35622.1"/>
    </source>
</evidence>
<dbReference type="SUPFAM" id="SSF54373">
    <property type="entry name" value="FAD-linked reductases, C-terminal domain"/>
    <property type="match status" value="1"/>
</dbReference>
<gene>
    <name evidence="2" type="ORF">FJ651_01550</name>
</gene>
<organism evidence="2 3">
    <name type="scientific">Paucihalobacter ruber</name>
    <dbReference type="NCBI Taxonomy" id="2567861"/>
    <lineage>
        <taxon>Bacteria</taxon>
        <taxon>Pseudomonadati</taxon>
        <taxon>Bacteroidota</taxon>
        <taxon>Flavobacteriia</taxon>
        <taxon>Flavobacteriales</taxon>
        <taxon>Flavobacteriaceae</taxon>
        <taxon>Paucihalobacter</taxon>
    </lineage>
</organism>
<proteinExistence type="predicted"/>
<dbReference type="GO" id="GO:0005737">
    <property type="term" value="C:cytoplasm"/>
    <property type="evidence" value="ECO:0007669"/>
    <property type="project" value="TreeGrafter"/>
</dbReference>
<name>A0A506PQT6_9FLAO</name>
<evidence type="ECO:0000313" key="3">
    <source>
        <dbReference type="Proteomes" id="UP000317332"/>
    </source>
</evidence>
<dbReference type="SUPFAM" id="SSF51971">
    <property type="entry name" value="Nucleotide-binding domain"/>
    <property type="match status" value="1"/>
</dbReference>
<sequence>MKLDYLVVGCGLAGIAFCELLRKQNKSFAVFNDQSQQSSIVAAGLYNPVTLKRFTEVWEAQVQLDLAIPHYAELEQLLKVKIDYKLPILRRFTSIEEQNNWFNASDNPALKPFLSEIIIKENIPGIDAPFGFGEVLYGGRVDTDVLIDKYLRFLKKNNLLIDERFNYHNLVVHQKNLNYNNLQSKYIVFAEGFGVKQNPFFKNIPLNGTKGEVLEVEIPDLDIEVAVKSSVFLLPLGNQRYYVGATYNWHDKTNLPTDDGKEELIKKLKQFVKLPFEVVNHRAGVRPTTVDRRPLVGAHSDYKNIFVLNGLGTRGVMIAPYIAKALFEFIENGKPLPDEININRF</sequence>
<dbReference type="InterPro" id="IPR006076">
    <property type="entry name" value="FAD-dep_OxRdtase"/>
</dbReference>
<dbReference type="Gene3D" id="3.50.50.60">
    <property type="entry name" value="FAD/NAD(P)-binding domain"/>
    <property type="match status" value="1"/>
</dbReference>
<dbReference type="PANTHER" id="PTHR13847">
    <property type="entry name" value="SARCOSINE DEHYDROGENASE-RELATED"/>
    <property type="match status" value="1"/>
</dbReference>
<dbReference type="EMBL" id="VHIQ01000001">
    <property type="protein sequence ID" value="TPV35622.1"/>
    <property type="molecule type" value="Genomic_DNA"/>
</dbReference>
<dbReference type="Proteomes" id="UP000317332">
    <property type="component" value="Unassembled WGS sequence"/>
</dbReference>
<dbReference type="OrthoDB" id="214253at2"/>
<dbReference type="Gene3D" id="3.30.9.10">
    <property type="entry name" value="D-Amino Acid Oxidase, subunit A, domain 2"/>
    <property type="match status" value="1"/>
</dbReference>
<evidence type="ECO:0000259" key="1">
    <source>
        <dbReference type="Pfam" id="PF01266"/>
    </source>
</evidence>
<dbReference type="InterPro" id="IPR036188">
    <property type="entry name" value="FAD/NAD-bd_sf"/>
</dbReference>
<accession>A0A506PQT6</accession>
<protein>
    <submittedName>
        <fullName evidence="2">FAD-binding oxidoreductase</fullName>
    </submittedName>
</protein>
<dbReference type="Pfam" id="PF01266">
    <property type="entry name" value="DAO"/>
    <property type="match status" value="1"/>
</dbReference>
<feature type="domain" description="FAD dependent oxidoreductase" evidence="1">
    <location>
        <begin position="4"/>
        <end position="327"/>
    </location>
</feature>